<name>A0A7K4HMU2_9EURY</name>
<dbReference type="EMBL" id="JABXWR010000001">
    <property type="protein sequence ID" value="NVO66188.1"/>
    <property type="molecule type" value="Genomic_DNA"/>
</dbReference>
<dbReference type="AlphaFoldDB" id="A0A7K4HMU2"/>
<accession>A0A7K4HMU2</accession>
<dbReference type="Proteomes" id="UP000570823">
    <property type="component" value="Unassembled WGS sequence"/>
</dbReference>
<comment type="caution">
    <text evidence="1">The sequence shown here is derived from an EMBL/GenBank/DDBJ whole genome shotgun (WGS) entry which is preliminary data.</text>
</comment>
<dbReference type="OrthoDB" id="117945at2157"/>
<proteinExistence type="predicted"/>
<dbReference type="RefSeq" id="WP_176787903.1">
    <property type="nucleotide sequence ID" value="NZ_JABXWR010000001.1"/>
</dbReference>
<organism evidence="1 2">
    <name type="scientific">Methanofollis tationis</name>
    <dbReference type="NCBI Taxonomy" id="81417"/>
    <lineage>
        <taxon>Archaea</taxon>
        <taxon>Methanobacteriati</taxon>
        <taxon>Methanobacteriota</taxon>
        <taxon>Stenosarchaea group</taxon>
        <taxon>Methanomicrobia</taxon>
        <taxon>Methanomicrobiales</taxon>
        <taxon>Methanomicrobiaceae</taxon>
        <taxon>Methanofollis</taxon>
    </lineage>
</organism>
<gene>
    <name evidence="1" type="ORF">HWN36_02410</name>
</gene>
<keyword evidence="2" id="KW-1185">Reference proteome</keyword>
<protein>
    <submittedName>
        <fullName evidence="1">Uncharacterized protein</fullName>
    </submittedName>
</protein>
<evidence type="ECO:0000313" key="2">
    <source>
        <dbReference type="Proteomes" id="UP000570823"/>
    </source>
</evidence>
<reference evidence="1 2" key="1">
    <citation type="submission" date="2020-06" db="EMBL/GenBank/DDBJ databases">
        <title>Methanofollis fontis sp. nov., a methanogen isolated from marine sediments near a cold seep at Four-Way Closure Ridge offshore southwestern Taiwan.</title>
        <authorList>
            <person name="Chen S.-C."/>
            <person name="Teng N.-H."/>
            <person name="Lin Y.-S."/>
            <person name="Lai M.-C."/>
            <person name="Chen H.-H."/>
            <person name="Wang C.-C."/>
        </authorList>
    </citation>
    <scope>NUCLEOTIDE SEQUENCE [LARGE SCALE GENOMIC DNA]</scope>
    <source>
        <strain evidence="1 2">DSM 2702</strain>
    </source>
</reference>
<sequence>MSEKCAFLDLNGETVQEKFAALGIEPGASIDILELQRLSRCYSLRSIIYFEDEMARKGDLEGDEKEYAGFPESDRPFVSVEAFLKFAREYDPYAFDIRLKELPIMIEIVMVGEIEGTPYLTGLMPFLDELQDFEEPDVLE</sequence>
<evidence type="ECO:0000313" key="1">
    <source>
        <dbReference type="EMBL" id="NVO66188.1"/>
    </source>
</evidence>